<name>A0A9E8LZI9_9BACI</name>
<proteinExistence type="predicted"/>
<accession>A0A9E8LZI9</accession>
<gene>
    <name evidence="1" type="ORF">OE105_13140</name>
</gene>
<dbReference type="Proteomes" id="UP001164726">
    <property type="component" value="Chromosome"/>
</dbReference>
<reference evidence="1" key="1">
    <citation type="submission" date="2022-09" db="EMBL/GenBank/DDBJ databases">
        <title>Complete Genomes of Fervidibacillus albus and Fervidibacillus halotolerans isolated from tidal flat sediments.</title>
        <authorList>
            <person name="Kwon K.K."/>
            <person name="Yang S.-H."/>
            <person name="Park M.J."/>
            <person name="Oh H.-M."/>
        </authorList>
    </citation>
    <scope>NUCLEOTIDE SEQUENCE</scope>
    <source>
        <strain evidence="1">MEBiC13594</strain>
    </source>
</reference>
<evidence type="ECO:0000313" key="1">
    <source>
        <dbReference type="EMBL" id="WAA12454.1"/>
    </source>
</evidence>
<dbReference type="AlphaFoldDB" id="A0A9E8LZI9"/>
<keyword evidence="2" id="KW-1185">Reference proteome</keyword>
<dbReference type="RefSeq" id="WP_275420589.1">
    <property type="nucleotide sequence ID" value="NZ_CP106877.1"/>
</dbReference>
<protein>
    <submittedName>
        <fullName evidence="1">Uncharacterized protein</fullName>
    </submittedName>
</protein>
<dbReference type="KEGG" id="fhl:OE105_13140"/>
<evidence type="ECO:0000313" key="2">
    <source>
        <dbReference type="Proteomes" id="UP001164726"/>
    </source>
</evidence>
<dbReference type="EMBL" id="CP106877">
    <property type="protein sequence ID" value="WAA12454.1"/>
    <property type="molecule type" value="Genomic_DNA"/>
</dbReference>
<organism evidence="1 2">
    <name type="scientific">Fervidibacillus halotolerans</name>
    <dbReference type="NCBI Taxonomy" id="2980027"/>
    <lineage>
        <taxon>Bacteria</taxon>
        <taxon>Bacillati</taxon>
        <taxon>Bacillota</taxon>
        <taxon>Bacilli</taxon>
        <taxon>Bacillales</taxon>
        <taxon>Bacillaceae</taxon>
        <taxon>Fervidibacillus</taxon>
    </lineage>
</organism>
<sequence length="116" mass="12964">MDGNELTIYDIEDALPSALAQLIKNNVMLVGGMDKSYLIDSSCLSVLLRGQIQTGLAENLLFVEDVTDIDEDESKAKSGTFFDCNGKKVSNDSKLMCFWISVFLYVDNKKILLKMR</sequence>